<evidence type="ECO:0000313" key="1">
    <source>
        <dbReference type="EMBL" id="MBD2798944.1"/>
    </source>
</evidence>
<sequence length="121" mass="13623">MSQPFISHSEQQDNPCINCGACCAFFRVSFYWAEAEDGGGTVPVSTTEKLNHFMRCMKGTNEPHPRCINLCGEVGQSVFCSIYDKRPSPCREFSHAWETDDYNEHCDRARAAYGLPPLPKP</sequence>
<gene>
    <name evidence="1" type="ORF">ID854_00315</name>
</gene>
<accession>A0AAW3YPL3</accession>
<dbReference type="EMBL" id="JACXBF010000016">
    <property type="protein sequence ID" value="MBD2798944.1"/>
    <property type="molecule type" value="Genomic_DNA"/>
</dbReference>
<dbReference type="Pfam" id="PF03692">
    <property type="entry name" value="CxxCxxCC"/>
    <property type="match status" value="1"/>
</dbReference>
<dbReference type="AlphaFoldDB" id="A0AAW3YPL3"/>
<reference evidence="1" key="2">
    <citation type="journal article" date="2024" name="Toxins">
        <title>Genome Sequence Analysis of Native Xenorhabdus Strains Isolated from Entomopathogenic Nematodes in Argentina.</title>
        <authorList>
            <person name="Palma L."/>
            <person name="Frizzo L."/>
            <person name="Kaiser S."/>
            <person name="Berry C."/>
            <person name="Caballero P."/>
            <person name="Bode H.B."/>
            <person name="Del Valle E.E."/>
        </authorList>
    </citation>
    <scope>NUCLEOTIDE SEQUENCE</scope>
    <source>
        <strain evidence="1">M</strain>
    </source>
</reference>
<reference evidence="1" key="1">
    <citation type="submission" date="2020-09" db="EMBL/GenBank/DDBJ databases">
        <authorList>
            <person name="Palma L."/>
            <person name="Caballero P."/>
            <person name="Berry C."/>
            <person name="Del Valle E."/>
        </authorList>
    </citation>
    <scope>NUCLEOTIDE SEQUENCE</scope>
    <source>
        <strain evidence="1">M</strain>
    </source>
</reference>
<dbReference type="Proteomes" id="UP001193920">
    <property type="component" value="Unassembled WGS sequence"/>
</dbReference>
<protein>
    <submittedName>
        <fullName evidence="1">YkgJ family cysteine cluster protein</fullName>
    </submittedName>
</protein>
<comment type="caution">
    <text evidence="1">The sequence shown here is derived from an EMBL/GenBank/DDBJ whole genome shotgun (WGS) entry which is preliminary data.</text>
</comment>
<dbReference type="RefSeq" id="WP_099139021.1">
    <property type="nucleotide sequence ID" value="NZ_CAWNPE010000001.1"/>
</dbReference>
<dbReference type="GeneID" id="97123272"/>
<organism evidence="1">
    <name type="scientific">Xenorhabdus szentirmaii</name>
    <dbReference type="NCBI Taxonomy" id="290112"/>
    <lineage>
        <taxon>Bacteria</taxon>
        <taxon>Pseudomonadati</taxon>
        <taxon>Pseudomonadota</taxon>
        <taxon>Gammaproteobacteria</taxon>
        <taxon>Enterobacterales</taxon>
        <taxon>Morganellaceae</taxon>
        <taxon>Xenorhabdus</taxon>
    </lineage>
</organism>
<dbReference type="InterPro" id="IPR005358">
    <property type="entry name" value="Puta_zinc/iron-chelating_dom"/>
</dbReference>
<name>A0AAW3YPL3_9GAMM</name>
<proteinExistence type="predicted"/>